<dbReference type="RefSeq" id="WP_091473211.1">
    <property type="nucleotide sequence ID" value="NZ_FOJT01000001.1"/>
</dbReference>
<dbReference type="InterPro" id="IPR003661">
    <property type="entry name" value="HisK_dim/P_dom"/>
</dbReference>
<evidence type="ECO:0000313" key="11">
    <source>
        <dbReference type="EMBL" id="SFA73823.1"/>
    </source>
</evidence>
<keyword evidence="4" id="KW-0902">Two-component regulatory system</keyword>
<keyword evidence="11" id="KW-0808">Transferase</keyword>
<evidence type="ECO:0000256" key="6">
    <source>
        <dbReference type="PROSITE-ProRule" id="PRU00339"/>
    </source>
</evidence>
<evidence type="ECO:0000256" key="8">
    <source>
        <dbReference type="SAM" id="SignalP"/>
    </source>
</evidence>
<dbReference type="CDD" id="cd00082">
    <property type="entry name" value="HisKA"/>
    <property type="match status" value="1"/>
</dbReference>
<dbReference type="Pfam" id="PF00072">
    <property type="entry name" value="Response_reg"/>
    <property type="match status" value="1"/>
</dbReference>
<dbReference type="STRING" id="498292.SAMN05660845_0305"/>
<dbReference type="PANTHER" id="PTHR45339">
    <property type="entry name" value="HYBRID SIGNAL TRANSDUCTION HISTIDINE KINASE J"/>
    <property type="match status" value="1"/>
</dbReference>
<dbReference type="SMART" id="SM00028">
    <property type="entry name" value="TPR"/>
    <property type="match status" value="4"/>
</dbReference>
<comment type="catalytic activity">
    <reaction evidence="1">
        <text>ATP + protein L-histidine = ADP + protein N-phospho-L-histidine.</text>
        <dbReference type="EC" id="2.7.13.3"/>
    </reaction>
</comment>
<keyword evidence="7" id="KW-0175">Coiled coil</keyword>
<dbReference type="SUPFAM" id="SSF47384">
    <property type="entry name" value="Homodimeric domain of signal transducing histidine kinase"/>
    <property type="match status" value="1"/>
</dbReference>
<dbReference type="FunFam" id="3.30.565.10:FF:000010">
    <property type="entry name" value="Sensor histidine kinase RcsC"/>
    <property type="match status" value="1"/>
</dbReference>
<keyword evidence="12" id="KW-1185">Reference proteome</keyword>
<evidence type="ECO:0000256" key="5">
    <source>
        <dbReference type="PROSITE-ProRule" id="PRU00169"/>
    </source>
</evidence>
<feature type="domain" description="Histidine kinase" evidence="9">
    <location>
        <begin position="369"/>
        <end position="590"/>
    </location>
</feature>
<keyword evidence="11" id="KW-0418">Kinase</keyword>
<dbReference type="Gene3D" id="3.40.50.2300">
    <property type="match status" value="1"/>
</dbReference>
<feature type="modified residue" description="4-aspartylphosphate" evidence="5">
    <location>
        <position position="661"/>
    </location>
</feature>
<dbReference type="InterPro" id="IPR036097">
    <property type="entry name" value="HisK_dim/P_sf"/>
</dbReference>
<feature type="signal peptide" evidence="8">
    <location>
        <begin position="1"/>
        <end position="19"/>
    </location>
</feature>
<evidence type="ECO:0000256" key="3">
    <source>
        <dbReference type="ARBA" id="ARBA00022553"/>
    </source>
</evidence>
<keyword evidence="8" id="KW-0732">Signal</keyword>
<evidence type="ECO:0000256" key="7">
    <source>
        <dbReference type="SAM" id="Coils"/>
    </source>
</evidence>
<dbReference type="Pfam" id="PF00512">
    <property type="entry name" value="HisKA"/>
    <property type="match status" value="1"/>
</dbReference>
<keyword evidence="3 5" id="KW-0597">Phosphoprotein</keyword>
<evidence type="ECO:0000256" key="2">
    <source>
        <dbReference type="ARBA" id="ARBA00012438"/>
    </source>
</evidence>
<dbReference type="OrthoDB" id="4457677at2"/>
<dbReference type="AlphaFoldDB" id="A0A1I0VCQ5"/>
<dbReference type="Gene3D" id="1.10.287.130">
    <property type="match status" value="1"/>
</dbReference>
<dbReference type="PROSITE" id="PS50109">
    <property type="entry name" value="HIS_KIN"/>
    <property type="match status" value="1"/>
</dbReference>
<evidence type="ECO:0000256" key="4">
    <source>
        <dbReference type="ARBA" id="ARBA00023012"/>
    </source>
</evidence>
<reference evidence="12" key="1">
    <citation type="submission" date="2016-10" db="EMBL/GenBank/DDBJ databases">
        <authorList>
            <person name="Varghese N."/>
            <person name="Submissions S."/>
        </authorList>
    </citation>
    <scope>NUCLEOTIDE SEQUENCE [LARGE SCALE GENOMIC DNA]</scope>
    <source>
        <strain evidence="12">DSM 21789</strain>
    </source>
</reference>
<feature type="chain" id="PRO_5011560345" description="histidine kinase" evidence="8">
    <location>
        <begin position="20"/>
        <end position="733"/>
    </location>
</feature>
<dbReference type="SUPFAM" id="SSF48452">
    <property type="entry name" value="TPR-like"/>
    <property type="match status" value="1"/>
</dbReference>
<feature type="repeat" description="TPR" evidence="6">
    <location>
        <begin position="112"/>
        <end position="145"/>
    </location>
</feature>
<dbReference type="PROSITE" id="PS50005">
    <property type="entry name" value="TPR"/>
    <property type="match status" value="1"/>
</dbReference>
<evidence type="ECO:0000259" key="10">
    <source>
        <dbReference type="PROSITE" id="PS50110"/>
    </source>
</evidence>
<dbReference type="InterPro" id="IPR036890">
    <property type="entry name" value="HATPase_C_sf"/>
</dbReference>
<dbReference type="SMART" id="SM00387">
    <property type="entry name" value="HATPase_c"/>
    <property type="match status" value="1"/>
</dbReference>
<sequence>MFKRLFLILLFVCSLSVFSRNGQQSVSKVDSSFFYTEKANYFKDNKVFDKALENANKSIVFGQKTNNVDALVSGYYCLATVYIDLKKYDIAIENLLRTVSILNTVEVNSKLALSYYNLGLCYMQKESFSKAESYFQKANSVYESINLSNAVNMVNLQKGLMYLDKKEVSQAEKVFLQISHLPTGKDTFKLQSEALYQLGQIKATEKINNLALNYLNRGYQLSIENKNVNQQIKISKKLSEVYDNMKQTNNSLAFLKIHTRLNDSLNSISEHSDKTLVTERFKVDDMMRSLDKLDKEKKQQEKSNKFSKLINILSIALITILSLLSLSLYKNNIIRNKSNELLRDKNSELEIAKERIEKASKARAEFLSTVSHELRTPLNAINGISHILLDDKPKPSQIEYLKSLKFSGNYLLTYINEILEINRIESDNIEIENISFNIKELLNNIQNSLKEQASQNNNDFNLNIDNEVPEILIGDPTKLSQIFINLINNALKFTENGTITVNAKLINRDLNNCLVKFEIQDTGIGIPKDKQESIFESFSQGSIEINRKYGGTGLGLTIVKRLVTLMNGKIFVNSEIGVGSTFTLNLSFKVGEKITPSTINNLIDEKIFISKKILLVEDNKINQMITKKFLEKKQMLCEICETGEDAISKMQTNQYDLVLMDVHLPGINGTIATAEIRKFNINTPIIALTAISLDENREMLLSYGMNDVITKPFNPDNFYKVIENTFMAETNIV</sequence>
<dbReference type="SMART" id="SM00448">
    <property type="entry name" value="REC"/>
    <property type="match status" value="1"/>
</dbReference>
<feature type="coiled-coil region" evidence="7">
    <location>
        <begin position="431"/>
        <end position="458"/>
    </location>
</feature>
<organism evidence="11 12">
    <name type="scientific">Flavobacterium swingsii</name>
    <dbReference type="NCBI Taxonomy" id="498292"/>
    <lineage>
        <taxon>Bacteria</taxon>
        <taxon>Pseudomonadati</taxon>
        <taxon>Bacteroidota</taxon>
        <taxon>Flavobacteriia</taxon>
        <taxon>Flavobacteriales</taxon>
        <taxon>Flavobacteriaceae</taxon>
        <taxon>Flavobacterium</taxon>
    </lineage>
</organism>
<proteinExistence type="predicted"/>
<dbReference type="SUPFAM" id="SSF52172">
    <property type="entry name" value="CheY-like"/>
    <property type="match status" value="1"/>
</dbReference>
<dbReference type="InterPro" id="IPR004358">
    <property type="entry name" value="Sig_transdc_His_kin-like_C"/>
</dbReference>
<accession>A0A1I0VCQ5</accession>
<name>A0A1I0VCQ5_9FLAO</name>
<dbReference type="Proteomes" id="UP000199604">
    <property type="component" value="Unassembled WGS sequence"/>
</dbReference>
<gene>
    <name evidence="11" type="ORF">SAMN05660845_0305</name>
</gene>
<evidence type="ECO:0000259" key="9">
    <source>
        <dbReference type="PROSITE" id="PS50109"/>
    </source>
</evidence>
<dbReference type="Gene3D" id="1.25.40.10">
    <property type="entry name" value="Tetratricopeptide repeat domain"/>
    <property type="match status" value="1"/>
</dbReference>
<dbReference type="InterPro" id="IPR003594">
    <property type="entry name" value="HATPase_dom"/>
</dbReference>
<dbReference type="InterPro" id="IPR005467">
    <property type="entry name" value="His_kinase_dom"/>
</dbReference>
<dbReference type="Pfam" id="PF13424">
    <property type="entry name" value="TPR_12"/>
    <property type="match status" value="1"/>
</dbReference>
<dbReference type="PROSITE" id="PS50110">
    <property type="entry name" value="RESPONSE_REGULATORY"/>
    <property type="match status" value="1"/>
</dbReference>
<dbReference type="SMART" id="SM00388">
    <property type="entry name" value="HisKA"/>
    <property type="match status" value="1"/>
</dbReference>
<dbReference type="InterPro" id="IPR011006">
    <property type="entry name" value="CheY-like_superfamily"/>
</dbReference>
<evidence type="ECO:0000313" key="12">
    <source>
        <dbReference type="Proteomes" id="UP000199604"/>
    </source>
</evidence>
<evidence type="ECO:0000256" key="1">
    <source>
        <dbReference type="ARBA" id="ARBA00000085"/>
    </source>
</evidence>
<dbReference type="CDD" id="cd16922">
    <property type="entry name" value="HATPase_EvgS-ArcB-TorS-like"/>
    <property type="match status" value="1"/>
</dbReference>
<feature type="domain" description="Response regulatory" evidence="10">
    <location>
        <begin position="612"/>
        <end position="726"/>
    </location>
</feature>
<dbReference type="GO" id="GO:0000155">
    <property type="term" value="F:phosphorelay sensor kinase activity"/>
    <property type="evidence" value="ECO:0007669"/>
    <property type="project" value="InterPro"/>
</dbReference>
<protein>
    <recommendedName>
        <fullName evidence="2">histidine kinase</fullName>
        <ecNumber evidence="2">2.7.13.3</ecNumber>
    </recommendedName>
</protein>
<dbReference type="EMBL" id="FOJT01000001">
    <property type="protein sequence ID" value="SFA73823.1"/>
    <property type="molecule type" value="Genomic_DNA"/>
</dbReference>
<dbReference type="SUPFAM" id="SSF55874">
    <property type="entry name" value="ATPase domain of HSP90 chaperone/DNA topoisomerase II/histidine kinase"/>
    <property type="match status" value="1"/>
</dbReference>
<dbReference type="Pfam" id="PF02518">
    <property type="entry name" value="HATPase_c"/>
    <property type="match status" value="1"/>
</dbReference>
<dbReference type="InterPro" id="IPR019734">
    <property type="entry name" value="TPR_rpt"/>
</dbReference>
<dbReference type="PANTHER" id="PTHR45339:SF1">
    <property type="entry name" value="HYBRID SIGNAL TRANSDUCTION HISTIDINE KINASE J"/>
    <property type="match status" value="1"/>
</dbReference>
<dbReference type="EC" id="2.7.13.3" evidence="2"/>
<feature type="coiled-coil region" evidence="7">
    <location>
        <begin position="335"/>
        <end position="362"/>
    </location>
</feature>
<dbReference type="Gene3D" id="3.30.565.10">
    <property type="entry name" value="Histidine kinase-like ATPase, C-terminal domain"/>
    <property type="match status" value="1"/>
</dbReference>
<keyword evidence="6" id="KW-0802">TPR repeat</keyword>
<dbReference type="InterPro" id="IPR001789">
    <property type="entry name" value="Sig_transdc_resp-reg_receiver"/>
</dbReference>
<dbReference type="PRINTS" id="PR00344">
    <property type="entry name" value="BCTRLSENSOR"/>
</dbReference>
<dbReference type="CDD" id="cd17546">
    <property type="entry name" value="REC_hyHK_CKI1_RcsC-like"/>
    <property type="match status" value="1"/>
</dbReference>
<dbReference type="InterPro" id="IPR011990">
    <property type="entry name" value="TPR-like_helical_dom_sf"/>
</dbReference>